<evidence type="ECO:0000259" key="2">
    <source>
        <dbReference type="PROSITE" id="PS51462"/>
    </source>
</evidence>
<dbReference type="SUPFAM" id="SSF46785">
    <property type="entry name" value="Winged helix' DNA-binding domain"/>
    <property type="match status" value="1"/>
</dbReference>
<dbReference type="CDD" id="cd18873">
    <property type="entry name" value="NUDIX_NadM_like"/>
    <property type="match status" value="1"/>
</dbReference>
<organism evidence="3 4">
    <name type="scientific">Aquimarina addita</name>
    <dbReference type="NCBI Taxonomy" id="870485"/>
    <lineage>
        <taxon>Bacteria</taxon>
        <taxon>Pseudomonadati</taxon>
        <taxon>Bacteroidota</taxon>
        <taxon>Flavobacteriia</taxon>
        <taxon>Flavobacteriales</taxon>
        <taxon>Flavobacteriaceae</taxon>
        <taxon>Aquimarina</taxon>
    </lineage>
</organism>
<gene>
    <name evidence="3" type="ORF">GCM10022393_02970</name>
</gene>
<keyword evidence="1" id="KW-0378">Hydrolase</keyword>
<dbReference type="InterPro" id="IPR020084">
    <property type="entry name" value="NUDIX_hydrolase_CS"/>
</dbReference>
<accession>A0ABP7X8V5</accession>
<dbReference type="Gene3D" id="3.90.79.10">
    <property type="entry name" value="Nucleoside Triphosphate Pyrophosphohydrolase"/>
    <property type="match status" value="1"/>
</dbReference>
<evidence type="ECO:0000313" key="4">
    <source>
        <dbReference type="Proteomes" id="UP001500459"/>
    </source>
</evidence>
<dbReference type="InterPro" id="IPR000086">
    <property type="entry name" value="NUDIX_hydrolase_dom"/>
</dbReference>
<proteinExistence type="predicted"/>
<keyword evidence="4" id="KW-1185">Reference proteome</keyword>
<name>A0ABP7X8V5_9FLAO</name>
<dbReference type="Gene3D" id="1.10.10.10">
    <property type="entry name" value="Winged helix-like DNA-binding domain superfamily/Winged helix DNA-binding domain"/>
    <property type="match status" value="1"/>
</dbReference>
<dbReference type="InterPro" id="IPR036388">
    <property type="entry name" value="WH-like_DNA-bd_sf"/>
</dbReference>
<dbReference type="SUPFAM" id="SSF55811">
    <property type="entry name" value="Nudix"/>
    <property type="match status" value="1"/>
</dbReference>
<dbReference type="InterPro" id="IPR054105">
    <property type="entry name" value="WHD_NrtR"/>
</dbReference>
<dbReference type="PROSITE" id="PS00893">
    <property type="entry name" value="NUDIX_BOX"/>
    <property type="match status" value="1"/>
</dbReference>
<dbReference type="PROSITE" id="PS51462">
    <property type="entry name" value="NUDIX"/>
    <property type="match status" value="1"/>
</dbReference>
<dbReference type="Proteomes" id="UP001500459">
    <property type="component" value="Unassembled WGS sequence"/>
</dbReference>
<protein>
    <submittedName>
        <fullName evidence="3">NUDIX domain-containing protein</fullName>
    </submittedName>
</protein>
<dbReference type="InterPro" id="IPR036390">
    <property type="entry name" value="WH_DNA-bd_sf"/>
</dbReference>
<sequence length="232" mass="27193">MLKFAYMIRQNIKVAVDAVVFGYKDKTLNVLLIKRNIDPFKDSWALPGGLVLEDESLEDAVERELKEETNVTIDYLEQLYSFGKPGRDPRNRVVSVTYFALVKPEHHSIKADTDAKDVAWFDLQELPELAFDHQHIVDVAKERLQNKLTYEPIGFDLLADKFLFSDLEKLYMTILEKQIDRRNFRKKILSFDILEELDEKVSEGRGRPANLFKINQKQYFKLKKEGFLFDIK</sequence>
<dbReference type="EMBL" id="BAABCW010000001">
    <property type="protein sequence ID" value="GAA4107567.1"/>
    <property type="molecule type" value="Genomic_DNA"/>
</dbReference>
<dbReference type="InterPro" id="IPR015797">
    <property type="entry name" value="NUDIX_hydrolase-like_dom_sf"/>
</dbReference>
<feature type="domain" description="Nudix hydrolase" evidence="2">
    <location>
        <begin position="11"/>
        <end position="145"/>
    </location>
</feature>
<dbReference type="Pfam" id="PF21906">
    <property type="entry name" value="WHD_NrtR"/>
    <property type="match status" value="1"/>
</dbReference>
<dbReference type="Pfam" id="PF00293">
    <property type="entry name" value="NUDIX"/>
    <property type="match status" value="1"/>
</dbReference>
<comment type="caution">
    <text evidence="3">The sequence shown here is derived from an EMBL/GenBank/DDBJ whole genome shotgun (WGS) entry which is preliminary data.</text>
</comment>
<dbReference type="PANTHER" id="PTHR43736">
    <property type="entry name" value="ADP-RIBOSE PYROPHOSPHATASE"/>
    <property type="match status" value="1"/>
</dbReference>
<dbReference type="PANTHER" id="PTHR43736:SF4">
    <property type="entry name" value="SLR1690 PROTEIN"/>
    <property type="match status" value="1"/>
</dbReference>
<evidence type="ECO:0000313" key="3">
    <source>
        <dbReference type="EMBL" id="GAA4107567.1"/>
    </source>
</evidence>
<evidence type="ECO:0000256" key="1">
    <source>
        <dbReference type="ARBA" id="ARBA00022801"/>
    </source>
</evidence>
<reference evidence="4" key="1">
    <citation type="journal article" date="2019" name="Int. J. Syst. Evol. Microbiol.">
        <title>The Global Catalogue of Microorganisms (GCM) 10K type strain sequencing project: providing services to taxonomists for standard genome sequencing and annotation.</title>
        <authorList>
            <consortium name="The Broad Institute Genomics Platform"/>
            <consortium name="The Broad Institute Genome Sequencing Center for Infectious Disease"/>
            <person name="Wu L."/>
            <person name="Ma J."/>
        </authorList>
    </citation>
    <scope>NUCLEOTIDE SEQUENCE [LARGE SCALE GENOMIC DNA]</scope>
    <source>
        <strain evidence="4">JCM 17106</strain>
    </source>
</reference>